<dbReference type="KEGG" id="eus:EUTSA_v10009675mg"/>
<dbReference type="PANTHER" id="PTHR45932:SF2">
    <property type="entry name" value="PATELLIN-4"/>
    <property type="match status" value="1"/>
</dbReference>
<accession>V4MQ67</accession>
<dbReference type="Gene3D" id="3.40.525.10">
    <property type="entry name" value="CRAL-TRIO lipid binding domain"/>
    <property type="match status" value="1"/>
</dbReference>
<dbReference type="SUPFAM" id="SSF52087">
    <property type="entry name" value="CRAL/TRIO domain"/>
    <property type="match status" value="1"/>
</dbReference>
<sequence length="156" mass="17742">MYIKMQSLYIRLVTQRTKSRFVVARPAKVTETLLKYIPAEEIPVQYGGFKRDDDTDFSNEAASEVVIKPGSTETIEIPALEDIAVMGWEVSYKEEFVPTEEGAYTIIVQKEKKMGSNEGPMRNSFKNSESGKIVLTVSNVSSKKKKRVLYRYKTKS</sequence>
<organism evidence="2 3">
    <name type="scientific">Eutrema salsugineum</name>
    <name type="common">Saltwater cress</name>
    <name type="synonym">Sisymbrium salsugineum</name>
    <dbReference type="NCBI Taxonomy" id="72664"/>
    <lineage>
        <taxon>Eukaryota</taxon>
        <taxon>Viridiplantae</taxon>
        <taxon>Streptophyta</taxon>
        <taxon>Embryophyta</taxon>
        <taxon>Tracheophyta</taxon>
        <taxon>Spermatophyta</taxon>
        <taxon>Magnoliopsida</taxon>
        <taxon>eudicotyledons</taxon>
        <taxon>Gunneridae</taxon>
        <taxon>Pentapetalae</taxon>
        <taxon>rosids</taxon>
        <taxon>malvids</taxon>
        <taxon>Brassicales</taxon>
        <taxon>Brassicaceae</taxon>
        <taxon>Eutremeae</taxon>
        <taxon>Eutrema</taxon>
    </lineage>
</organism>
<dbReference type="Gramene" id="ESQ33821">
    <property type="protein sequence ID" value="ESQ33821"/>
    <property type="gene ID" value="EUTSA_v10009675mg"/>
</dbReference>
<reference evidence="2 3" key="1">
    <citation type="journal article" date="2013" name="Front. Plant Sci.">
        <title>The Reference Genome of the Halophytic Plant Eutrema salsugineum.</title>
        <authorList>
            <person name="Yang R."/>
            <person name="Jarvis D.E."/>
            <person name="Chen H."/>
            <person name="Beilstein M.A."/>
            <person name="Grimwood J."/>
            <person name="Jenkins J."/>
            <person name="Shu S."/>
            <person name="Prochnik S."/>
            <person name="Xin M."/>
            <person name="Ma C."/>
            <person name="Schmutz J."/>
            <person name="Wing R.A."/>
            <person name="Mitchell-Olds T."/>
            <person name="Schumaker K.S."/>
            <person name="Wang X."/>
        </authorList>
    </citation>
    <scope>NUCLEOTIDE SEQUENCE [LARGE SCALE GENOMIC DNA]</scope>
</reference>
<dbReference type="InterPro" id="IPR044834">
    <property type="entry name" value="PATL"/>
</dbReference>
<keyword evidence="3" id="KW-1185">Reference proteome</keyword>
<dbReference type="Proteomes" id="UP000030689">
    <property type="component" value="Unassembled WGS sequence"/>
</dbReference>
<dbReference type="GO" id="GO:0008289">
    <property type="term" value="F:lipid binding"/>
    <property type="evidence" value="ECO:0007669"/>
    <property type="project" value="InterPro"/>
</dbReference>
<dbReference type="Pfam" id="PF25099">
    <property type="entry name" value="GOLD_PATL1_C"/>
    <property type="match status" value="1"/>
</dbReference>
<evidence type="ECO:0000259" key="1">
    <source>
        <dbReference type="Pfam" id="PF25099"/>
    </source>
</evidence>
<dbReference type="OMA" id="AYYTMIT"/>
<protein>
    <recommendedName>
        <fullName evidence="1">Patellin-1-6 C-terminal GOLD domain-containing protein</fullName>
    </recommendedName>
</protein>
<gene>
    <name evidence="2" type="ORF">EUTSA_v10009675mg</name>
</gene>
<dbReference type="PANTHER" id="PTHR45932">
    <property type="entry name" value="PATELLIN-1"/>
    <property type="match status" value="1"/>
</dbReference>
<dbReference type="InterPro" id="IPR036865">
    <property type="entry name" value="CRAL-TRIO_dom_sf"/>
</dbReference>
<dbReference type="AlphaFoldDB" id="V4MQ67"/>
<name>V4MQ67_EUTSA</name>
<dbReference type="eggNOG" id="KOG1471">
    <property type="taxonomic scope" value="Eukaryota"/>
</dbReference>
<evidence type="ECO:0000313" key="3">
    <source>
        <dbReference type="Proteomes" id="UP000030689"/>
    </source>
</evidence>
<dbReference type="InterPro" id="IPR056794">
    <property type="entry name" value="PATL1-6_C_GOLD"/>
</dbReference>
<feature type="domain" description="Patellin-1-6 C-terminal GOLD" evidence="1">
    <location>
        <begin position="68"/>
        <end position="145"/>
    </location>
</feature>
<dbReference type="EMBL" id="KI517683">
    <property type="protein sequence ID" value="ESQ33821.1"/>
    <property type="molecule type" value="Genomic_DNA"/>
</dbReference>
<evidence type="ECO:0000313" key="2">
    <source>
        <dbReference type="EMBL" id="ESQ33821.1"/>
    </source>
</evidence>
<proteinExistence type="predicted"/>
<dbReference type="STRING" id="72664.V4MQ67"/>